<evidence type="ECO:0000313" key="2">
    <source>
        <dbReference type="Proteomes" id="UP001239267"/>
    </source>
</evidence>
<accession>A0AAJ1SQS7</accession>
<gene>
    <name evidence="1" type="ORF">J2T23_000844</name>
</gene>
<reference evidence="1 2" key="1">
    <citation type="submission" date="2023-07" db="EMBL/GenBank/DDBJ databases">
        <title>Sorghum-associated microbial communities from plants grown in Nebraska, USA.</title>
        <authorList>
            <person name="Schachtman D."/>
        </authorList>
    </citation>
    <scope>NUCLEOTIDE SEQUENCE [LARGE SCALE GENOMIC DNA]</scope>
    <source>
        <strain evidence="1 2">DS1001</strain>
    </source>
</reference>
<proteinExistence type="predicted"/>
<organism evidence="1 2">
    <name type="scientific">Pseudarthrobacter niigatensis</name>
    <dbReference type="NCBI Taxonomy" id="369935"/>
    <lineage>
        <taxon>Bacteria</taxon>
        <taxon>Bacillati</taxon>
        <taxon>Actinomycetota</taxon>
        <taxon>Actinomycetes</taxon>
        <taxon>Micrococcales</taxon>
        <taxon>Micrococcaceae</taxon>
        <taxon>Pseudarthrobacter</taxon>
    </lineage>
</organism>
<dbReference type="Proteomes" id="UP001239267">
    <property type="component" value="Unassembled WGS sequence"/>
</dbReference>
<evidence type="ECO:0000313" key="1">
    <source>
        <dbReference type="EMBL" id="MDQ0144961.1"/>
    </source>
</evidence>
<dbReference type="AlphaFoldDB" id="A0AAJ1SQS7"/>
<sequence>MDNDSVLSFLAGSELFDAVTLAERWPISAPPGPIA</sequence>
<keyword evidence="2" id="KW-1185">Reference proteome</keyword>
<protein>
    <submittedName>
        <fullName evidence="1">Uncharacterized protein</fullName>
    </submittedName>
</protein>
<dbReference type="EMBL" id="JAUSTB010000002">
    <property type="protein sequence ID" value="MDQ0144961.1"/>
    <property type="molecule type" value="Genomic_DNA"/>
</dbReference>
<comment type="caution">
    <text evidence="1">The sequence shown here is derived from an EMBL/GenBank/DDBJ whole genome shotgun (WGS) entry which is preliminary data.</text>
</comment>
<name>A0AAJ1SQS7_9MICC</name>